<feature type="compositionally biased region" description="Polar residues" evidence="1">
    <location>
        <begin position="533"/>
        <end position="544"/>
    </location>
</feature>
<feature type="compositionally biased region" description="Low complexity" evidence="1">
    <location>
        <begin position="343"/>
        <end position="360"/>
    </location>
</feature>
<feature type="compositionally biased region" description="Low complexity" evidence="1">
    <location>
        <begin position="174"/>
        <end position="188"/>
    </location>
</feature>
<feature type="region of interest" description="Disordered" evidence="1">
    <location>
        <begin position="454"/>
        <end position="473"/>
    </location>
</feature>
<sequence>MTANPSCPSTPSQTLQKSAPQTESSRKKCSACLQRRPHHHHAEHQQQRLPQMTVAATANTSTLQQRSPEFSRRSSVSSLRSTGPHGTTITVNKAPCSPSPLRPSSRASLSHATPKSSQPSSRSSSMSRSCNSPSTSLADRPRWVGTWSAASSAFPSYSSSAYPPSPSAALNRQSPSSSLSSPVISSPKSVRRRQSMPTPNASYSSSASSPSCATSTTPSMRRASASKITQSRHGKPFSDKEAGRGRSLETGKRKEDQDRQDAARYKAAAARTARGQEILQGVSPQLLQPSCLPQPGQHEPTALSNEEADAESRAYQSNEEEVLVEVLVGDDEDHSGDSTFCHPSVTTTTTTSDTTSSRSSTPPPTLFPSPLRWSTTSTPTLAPALIRRFSCAEGSLGGPGSIAPPVVDPVQCQDPASKVQETSVGEASNFRRRPSLAVNQYSRDVSPARQLFPRLWDTQEPSFGPHNGEDGYTQEQRNADMLREQYQQQQQRRQSVGCLRDILVRKGSKASLLSSPFVGRSDTTGAAADHPLSPSTVLPSQAQTRTLSNCSSIESFPKMTRERVSSSSLRMQFIRDLFVATASSAVNSFSGSSETVPSEDAPQEKVDHSRRNSVSSNLTAASAITTHSSNSGSSGGSNGVFSPVLQRLPRLRIGTSGSMDSPLRSCVTSVASPSSTAPSINQSNNRNTSPTPSNTSSGCPSPILRLMKSITNLKGVSDNSAPTASPSNTQLPSQAVTRPGTEQSTQQDTLLLFGGEPSVLPKVTSEPSVSSELDLNWTLLKRQLQLQRHAARDDEDEDEDDEEEGVQQQGSAACANRPSHSLQQSQKSRVLLYHSEPLYSPTIVNEIWSSGNLKDAARKCCASGSGAVMTPDLVLFQNLYGENDSMARPELADGLSDEEESSSISSNNAAAAWTSWATIMQADRARWAESLARTAASTIQLKLNLNKEKLEPHQLALPPLLFSSSLGECVSDSHRRNDGDADYSLNGSLTIRDFYGIERTVDHNDVDNDDDDDDDDEESEAETVIREGSSCRYSVSPLVNAEKQDPYKISLRANVLGYSEKFYGAQSNGTFTVYS</sequence>
<accession>A0A9P3H8M8</accession>
<protein>
    <submittedName>
        <fullName evidence="2">Uncharacterized protein</fullName>
    </submittedName>
</protein>
<feature type="region of interest" description="Disordered" evidence="1">
    <location>
        <begin position="524"/>
        <end position="544"/>
    </location>
</feature>
<feature type="region of interest" description="Disordered" evidence="1">
    <location>
        <begin position="715"/>
        <end position="746"/>
    </location>
</feature>
<comment type="caution">
    <text evidence="2">The sequence shown here is derived from an EMBL/GenBank/DDBJ whole genome shotgun (WGS) entry which is preliminary data.</text>
</comment>
<dbReference type="EMBL" id="BQFW01000006">
    <property type="protein sequence ID" value="GJJ71833.1"/>
    <property type="molecule type" value="Genomic_DNA"/>
</dbReference>
<organism evidence="2 3">
    <name type="scientific">Entomortierella parvispora</name>
    <dbReference type="NCBI Taxonomy" id="205924"/>
    <lineage>
        <taxon>Eukaryota</taxon>
        <taxon>Fungi</taxon>
        <taxon>Fungi incertae sedis</taxon>
        <taxon>Mucoromycota</taxon>
        <taxon>Mortierellomycotina</taxon>
        <taxon>Mortierellomycetes</taxon>
        <taxon>Mortierellales</taxon>
        <taxon>Mortierellaceae</taxon>
        <taxon>Entomortierella</taxon>
    </lineage>
</organism>
<feature type="region of interest" description="Disordered" evidence="1">
    <location>
        <begin position="1002"/>
        <end position="1026"/>
    </location>
</feature>
<feature type="compositionally biased region" description="Acidic residues" evidence="1">
    <location>
        <begin position="793"/>
        <end position="805"/>
    </location>
</feature>
<feature type="region of interest" description="Disordered" evidence="1">
    <location>
        <begin position="653"/>
        <end position="702"/>
    </location>
</feature>
<feature type="compositionally biased region" description="Low complexity" evidence="1">
    <location>
        <begin position="667"/>
        <end position="702"/>
    </location>
</feature>
<keyword evidence="3" id="KW-1185">Reference proteome</keyword>
<reference evidence="2" key="2">
    <citation type="journal article" date="2022" name="Microbiol. Resour. Announc.">
        <title>Whole-Genome Sequence of Entomortierella parvispora E1425, a Mucoromycotan Fungus Associated with Burkholderiaceae-Related Endosymbiotic Bacteria.</title>
        <authorList>
            <person name="Herlambang A."/>
            <person name="Guo Y."/>
            <person name="Takashima Y."/>
            <person name="Narisawa K."/>
            <person name="Ohta H."/>
            <person name="Nishizawa T."/>
        </authorList>
    </citation>
    <scope>NUCLEOTIDE SEQUENCE</scope>
    <source>
        <strain evidence="2">E1425</strain>
    </source>
</reference>
<feature type="region of interest" description="Disordered" evidence="1">
    <location>
        <begin position="788"/>
        <end position="820"/>
    </location>
</feature>
<feature type="compositionally biased region" description="Low complexity" evidence="1">
    <location>
        <begin position="148"/>
        <end position="162"/>
    </location>
</feature>
<feature type="compositionally biased region" description="Acidic residues" evidence="1">
    <location>
        <begin position="1007"/>
        <end position="1021"/>
    </location>
</feature>
<reference evidence="2" key="1">
    <citation type="submission" date="2021-11" db="EMBL/GenBank/DDBJ databases">
        <authorList>
            <person name="Herlambang A."/>
            <person name="Guo Y."/>
            <person name="Takashima Y."/>
            <person name="Nishizawa T."/>
        </authorList>
    </citation>
    <scope>NUCLEOTIDE SEQUENCE</scope>
    <source>
        <strain evidence="2">E1425</strain>
    </source>
</reference>
<dbReference type="AlphaFoldDB" id="A0A9P3H8M8"/>
<feature type="compositionally biased region" description="Basic and acidic residues" evidence="1">
    <location>
        <begin position="236"/>
        <end position="264"/>
    </location>
</feature>
<feature type="region of interest" description="Disordered" evidence="1">
    <location>
        <begin position="588"/>
        <end position="616"/>
    </location>
</feature>
<feature type="compositionally biased region" description="Low complexity" evidence="1">
    <location>
        <begin position="197"/>
        <end position="219"/>
    </location>
</feature>
<feature type="region of interest" description="Disordered" evidence="1">
    <location>
        <begin position="1"/>
        <end position="269"/>
    </location>
</feature>
<feature type="compositionally biased region" description="Low complexity" evidence="1">
    <location>
        <begin position="102"/>
        <end position="136"/>
    </location>
</feature>
<feature type="compositionally biased region" description="Low complexity" evidence="1">
    <location>
        <begin position="286"/>
        <end position="297"/>
    </location>
</feature>
<dbReference type="Proteomes" id="UP000827284">
    <property type="component" value="Unassembled WGS sequence"/>
</dbReference>
<gene>
    <name evidence="2" type="ORF">EMPS_04190</name>
</gene>
<name>A0A9P3H8M8_9FUNG</name>
<evidence type="ECO:0000256" key="1">
    <source>
        <dbReference type="SAM" id="MobiDB-lite"/>
    </source>
</evidence>
<evidence type="ECO:0000313" key="3">
    <source>
        <dbReference type="Proteomes" id="UP000827284"/>
    </source>
</evidence>
<proteinExistence type="predicted"/>
<dbReference type="OrthoDB" id="10662294at2759"/>
<feature type="region of interest" description="Disordered" evidence="1">
    <location>
        <begin position="331"/>
        <end position="375"/>
    </location>
</feature>
<feature type="compositionally biased region" description="Polar residues" evidence="1">
    <location>
        <begin position="1"/>
        <end position="23"/>
    </location>
</feature>
<feature type="compositionally biased region" description="Polar residues" evidence="1">
    <location>
        <begin position="47"/>
        <end position="65"/>
    </location>
</feature>
<evidence type="ECO:0000313" key="2">
    <source>
        <dbReference type="EMBL" id="GJJ71833.1"/>
    </source>
</evidence>
<feature type="region of interest" description="Disordered" evidence="1">
    <location>
        <begin position="286"/>
        <end position="317"/>
    </location>
</feature>